<proteinExistence type="predicted"/>
<feature type="domain" description="Phosphatidate phosphatase APP1 catalytic" evidence="2">
    <location>
        <begin position="152"/>
        <end position="307"/>
    </location>
</feature>
<comment type="caution">
    <text evidence="3">The sequence shown here is derived from an EMBL/GenBank/DDBJ whole genome shotgun (WGS) entry which is preliminary data.</text>
</comment>
<accession>A0ABQ4QPM6</accession>
<organism evidence="3 4">
    <name type="scientific">Methylobacterium cerastii</name>
    <dbReference type="NCBI Taxonomy" id="932741"/>
    <lineage>
        <taxon>Bacteria</taxon>
        <taxon>Pseudomonadati</taxon>
        <taxon>Pseudomonadota</taxon>
        <taxon>Alphaproteobacteria</taxon>
        <taxon>Hyphomicrobiales</taxon>
        <taxon>Methylobacteriaceae</taxon>
        <taxon>Methylobacterium</taxon>
    </lineage>
</organism>
<reference evidence="3 4" key="1">
    <citation type="journal article" date="2021" name="Front. Microbiol.">
        <title>Comprehensive Comparative Genomics and Phenotyping of Methylobacterium Species.</title>
        <authorList>
            <person name="Alessa O."/>
            <person name="Ogura Y."/>
            <person name="Fujitani Y."/>
            <person name="Takami H."/>
            <person name="Hayashi T."/>
            <person name="Sahin N."/>
            <person name="Tani A."/>
        </authorList>
    </citation>
    <scope>NUCLEOTIDE SEQUENCE [LARGE SCALE GENOMIC DNA]</scope>
    <source>
        <strain evidence="3 4">DSM 23679</strain>
    </source>
</reference>
<dbReference type="InterPro" id="IPR052935">
    <property type="entry name" value="Mg2+_PAP"/>
</dbReference>
<protein>
    <recommendedName>
        <fullName evidence="2">Phosphatidate phosphatase APP1 catalytic domain-containing protein</fullName>
    </recommendedName>
</protein>
<dbReference type="EMBL" id="BPQG01000135">
    <property type="protein sequence ID" value="GJD47253.1"/>
    <property type="molecule type" value="Genomic_DNA"/>
</dbReference>
<name>A0ABQ4QPM6_9HYPH</name>
<dbReference type="Pfam" id="PF09949">
    <property type="entry name" value="APP1_cat"/>
    <property type="match status" value="1"/>
</dbReference>
<keyword evidence="4" id="KW-1185">Reference proteome</keyword>
<dbReference type="Proteomes" id="UP001055117">
    <property type="component" value="Unassembled WGS sequence"/>
</dbReference>
<gene>
    <name evidence="3" type="ORF">AFCDBAGC_5146</name>
</gene>
<evidence type="ECO:0000256" key="1">
    <source>
        <dbReference type="SAM" id="MobiDB-lite"/>
    </source>
</evidence>
<dbReference type="PANTHER" id="PTHR28208:SF3">
    <property type="entry name" value="PHOSPHATIDATE PHOSPHATASE APP1"/>
    <property type="match status" value="1"/>
</dbReference>
<sequence length="428" mass="45912">MGAGVRRWRKGAIRALKLVARPVRRAQGRGGIVIEPYRGYGSPDEIFLIGRIFRQSHPDTAPGDESLRTELRDIARRIARRALKGAAVTARFGGAQTRVETDRDGYFRVHLNPRSLPAGDQGWHEVALTLEAEPPVQARAQVFVPPGATGCVVVSDIDDTVMRTGVANKVKMLWRLFVEDAENRVAFPGVAALYRALYVGPDGTQANPMLYVSRAPWGLYEMLSEFFKIHGIPVGPILFLREWGLSWKHPLPRRAEDHKRALIVHMLSLYRDLPFVLIGDSGQHDPEVYGRIVADHPGRVKAVYIRNVSRDADRIREIEALAQVVAEAGSHLVIAADSTAIARHAAGLGLIAPGAVAEVADEHASGGEPTPDAETAPPGNLGAVLGGAGGTLPPSVVVEAPARDGSHGLGRMAGGASRVAAGPQPTVS</sequence>
<dbReference type="InterPro" id="IPR019236">
    <property type="entry name" value="APP1_cat"/>
</dbReference>
<dbReference type="RefSeq" id="WP_147828510.1">
    <property type="nucleotide sequence ID" value="NZ_BPQG01000135.1"/>
</dbReference>
<evidence type="ECO:0000259" key="2">
    <source>
        <dbReference type="Pfam" id="PF09949"/>
    </source>
</evidence>
<feature type="region of interest" description="Disordered" evidence="1">
    <location>
        <begin position="361"/>
        <end position="428"/>
    </location>
</feature>
<dbReference type="PANTHER" id="PTHR28208">
    <property type="entry name" value="PHOSPHATIDATE PHOSPHATASE APP1"/>
    <property type="match status" value="1"/>
</dbReference>
<evidence type="ECO:0000313" key="3">
    <source>
        <dbReference type="EMBL" id="GJD47253.1"/>
    </source>
</evidence>
<evidence type="ECO:0000313" key="4">
    <source>
        <dbReference type="Proteomes" id="UP001055117"/>
    </source>
</evidence>